<dbReference type="OrthoDB" id="9995178at2759"/>
<protein>
    <submittedName>
        <fullName evidence="1">Uncharacterized protein</fullName>
    </submittedName>
</protein>
<reference evidence="1 2" key="1">
    <citation type="submission" date="2020-03" db="EMBL/GenBank/DDBJ databases">
        <title>Dissostichus mawsoni Genome sequencing and assembly.</title>
        <authorList>
            <person name="Park H."/>
        </authorList>
    </citation>
    <scope>NUCLEOTIDE SEQUENCE [LARGE SCALE GENOMIC DNA]</scope>
    <source>
        <strain evidence="1">DM0001</strain>
        <tissue evidence="1">Muscle</tissue>
    </source>
</reference>
<dbReference type="EMBL" id="JAAKFY010000027">
    <property type="protein sequence ID" value="KAF3833220.1"/>
    <property type="molecule type" value="Genomic_DNA"/>
</dbReference>
<accession>A0A7J5X893</accession>
<comment type="caution">
    <text evidence="1">The sequence shown here is derived from an EMBL/GenBank/DDBJ whole genome shotgun (WGS) entry which is preliminary data.</text>
</comment>
<sequence length="235" mass="26859">METKRPFRGCDCRFTNVMTFASHISRKHRRAEDSVLDYLVLDKSITTESLPEPSQSYSEAAGEHDDETEVPLAVDETLFLQNLTLFYLKLQSKLLLPASTIQTIINDFQSAHELGLSHSLNVLSEKLKKLGIPQSTISSIIDELNREDLLTLYNRGRLSTDAKRKAAFKECFNYVHPVPLLLGTNENDKECFAQYVPIHETLVTLFKNESLREQYTMTRLQPSTDAVYQDLHYNA</sequence>
<name>A0A7J5X893_DISMA</name>
<gene>
    <name evidence="1" type="ORF">F7725_026885</name>
</gene>
<keyword evidence="2" id="KW-1185">Reference proteome</keyword>
<evidence type="ECO:0000313" key="1">
    <source>
        <dbReference type="EMBL" id="KAF3833220.1"/>
    </source>
</evidence>
<evidence type="ECO:0000313" key="2">
    <source>
        <dbReference type="Proteomes" id="UP000518266"/>
    </source>
</evidence>
<dbReference type="Proteomes" id="UP000518266">
    <property type="component" value="Unassembled WGS sequence"/>
</dbReference>
<proteinExistence type="predicted"/>
<organism evidence="1 2">
    <name type="scientific">Dissostichus mawsoni</name>
    <name type="common">Antarctic cod</name>
    <dbReference type="NCBI Taxonomy" id="36200"/>
    <lineage>
        <taxon>Eukaryota</taxon>
        <taxon>Metazoa</taxon>
        <taxon>Chordata</taxon>
        <taxon>Craniata</taxon>
        <taxon>Vertebrata</taxon>
        <taxon>Euteleostomi</taxon>
        <taxon>Actinopterygii</taxon>
        <taxon>Neopterygii</taxon>
        <taxon>Teleostei</taxon>
        <taxon>Neoteleostei</taxon>
        <taxon>Acanthomorphata</taxon>
        <taxon>Eupercaria</taxon>
        <taxon>Perciformes</taxon>
        <taxon>Notothenioidei</taxon>
        <taxon>Nototheniidae</taxon>
        <taxon>Dissostichus</taxon>
    </lineage>
</organism>
<dbReference type="AlphaFoldDB" id="A0A7J5X893"/>